<reference evidence="1 2" key="1">
    <citation type="journal article" date="2019" name="Microbiol. Resour. Announc.">
        <title>Draft Genome Sequence of the Most Traditional epsilon-Poly-l-Lysine Producer, Streptomyces albulus NBRC14147.</title>
        <authorList>
            <person name="Yamanaka K."/>
            <person name="Hamano Y."/>
        </authorList>
    </citation>
    <scope>NUCLEOTIDE SEQUENCE [LARGE SCALE GENOMIC DNA]</scope>
    <source>
        <strain evidence="1 2">NBRC 14147</strain>
    </source>
</reference>
<dbReference type="STRING" id="68570.DC74_6017"/>
<dbReference type="GO" id="GO:0003677">
    <property type="term" value="F:DNA binding"/>
    <property type="evidence" value="ECO:0007669"/>
    <property type="project" value="InterPro"/>
</dbReference>
<dbReference type="InterPro" id="IPR027417">
    <property type="entry name" value="P-loop_NTPase"/>
</dbReference>
<organism evidence="1 2">
    <name type="scientific">Streptomyces noursei</name>
    <name type="common">Streptomyces albulus</name>
    <dbReference type="NCBI Taxonomy" id="1971"/>
    <lineage>
        <taxon>Bacteria</taxon>
        <taxon>Bacillati</taxon>
        <taxon>Actinomycetota</taxon>
        <taxon>Actinomycetes</taxon>
        <taxon>Kitasatosporales</taxon>
        <taxon>Streptomycetaceae</taxon>
        <taxon>Streptomyces</taxon>
    </lineage>
</organism>
<dbReference type="AlphaFoldDB" id="A0A059WF40"/>
<evidence type="ECO:0000313" key="1">
    <source>
        <dbReference type="EMBL" id="GCB94139.1"/>
    </source>
</evidence>
<dbReference type="eggNOG" id="COG3903">
    <property type="taxonomic scope" value="Bacteria"/>
</dbReference>
<dbReference type="SMART" id="SM00530">
    <property type="entry name" value="HTH_XRE"/>
    <property type="match status" value="1"/>
</dbReference>
<dbReference type="InterPro" id="IPR010982">
    <property type="entry name" value="Lambda_DNA-bd_dom_sf"/>
</dbReference>
<dbReference type="InterPro" id="IPR001387">
    <property type="entry name" value="Cro/C1-type_HTH"/>
</dbReference>
<dbReference type="Pfam" id="PF01381">
    <property type="entry name" value="HTH_3"/>
    <property type="match status" value="1"/>
</dbReference>
<gene>
    <name evidence="1" type="ORF">SALB_06937</name>
</gene>
<dbReference type="EMBL" id="BHXC01000007">
    <property type="protein sequence ID" value="GCB94139.1"/>
    <property type="molecule type" value="Genomic_DNA"/>
</dbReference>
<name>A0A059WF40_STRNR</name>
<dbReference type="RefSeq" id="WP_016578544.1">
    <property type="nucleotide sequence ID" value="NZ_BHXC01000007.1"/>
</dbReference>
<protein>
    <submittedName>
        <fullName evidence="1">LuxR family transcriptional regulator</fullName>
    </submittedName>
</protein>
<proteinExistence type="predicted"/>
<dbReference type="CDD" id="cd00093">
    <property type="entry name" value="HTH_XRE"/>
    <property type="match status" value="1"/>
</dbReference>
<dbReference type="PROSITE" id="PS50943">
    <property type="entry name" value="HTH_CROC1"/>
    <property type="match status" value="1"/>
</dbReference>
<comment type="caution">
    <text evidence="1">The sequence shown here is derived from an EMBL/GenBank/DDBJ whole genome shotgun (WGS) entry which is preliminary data.</text>
</comment>
<accession>A0A059WF40</accession>
<dbReference type="PANTHER" id="PTHR47691">
    <property type="entry name" value="REGULATOR-RELATED"/>
    <property type="match status" value="1"/>
</dbReference>
<dbReference type="SUPFAM" id="SSF47413">
    <property type="entry name" value="lambda repressor-like DNA-binding domains"/>
    <property type="match status" value="1"/>
</dbReference>
<dbReference type="PANTHER" id="PTHR47691:SF3">
    <property type="entry name" value="HTH-TYPE TRANSCRIPTIONAL REGULATOR RV0890C-RELATED"/>
    <property type="match status" value="1"/>
</dbReference>
<dbReference type="Proteomes" id="UP000288351">
    <property type="component" value="Unassembled WGS sequence"/>
</dbReference>
<dbReference type="Gene3D" id="3.40.50.300">
    <property type="entry name" value="P-loop containing nucleotide triphosphate hydrolases"/>
    <property type="match status" value="1"/>
</dbReference>
<evidence type="ECO:0000313" key="2">
    <source>
        <dbReference type="Proteomes" id="UP000288351"/>
    </source>
</evidence>
<sequence length="455" mass="50206">MLVPNGHFLHDRKDIHRLRNFLINQRKISGWTQEELSERSGVSVRTIRNLETGSNTNPRRTSVDLLLSAFGATATAAETAFWGSTGWPAVPEQRTESHLSHALELPPWYGPWLLNDPLVGRQTDLRHVVATVQRSRLVALTGAGGVGKSRLAHAAAVQLRPLFREGVAVADLHDCPPEHLDSSRAGSELMRIVRELDGEDGFLRGGSWTGSRLLVLDNAEHVVQHTARIARNLLSEHPGLHLLITSRRTPSVGAAETWDVEPLRVDGPEDGETAVPSAVEHFLRRVQAGLPTLDLSDHLPLVTRLCRLLDGIPLALDIAAQRLRSLPLTSLVQSGNLFPLLDQVDAGRLSRHRTLSESVRWSYDLLPAPHQELLHELVALQSPFSLDDVLRVQQGQPDATQVAHLLADLADASLVHIERRLHYTYRVHALVRHWLLTHARRPSPAGGAAPLGLGR</sequence>
<dbReference type="Gene3D" id="1.10.260.40">
    <property type="entry name" value="lambda repressor-like DNA-binding domains"/>
    <property type="match status" value="1"/>
</dbReference>
<dbReference type="PRINTS" id="PR00364">
    <property type="entry name" value="DISEASERSIST"/>
</dbReference>
<dbReference type="SUPFAM" id="SSF52540">
    <property type="entry name" value="P-loop containing nucleoside triphosphate hydrolases"/>
    <property type="match status" value="1"/>
</dbReference>